<keyword evidence="2" id="KW-0732">Signal</keyword>
<comment type="caution">
    <text evidence="3">The sequence shown here is derived from an EMBL/GenBank/DDBJ whole genome shotgun (WGS) entry which is preliminary data.</text>
</comment>
<accession>A0ABR3I270</accession>
<feature type="region of interest" description="Disordered" evidence="1">
    <location>
        <begin position="29"/>
        <end position="60"/>
    </location>
</feature>
<name>A0ABR3I270_LOXSC</name>
<proteinExistence type="predicted"/>
<sequence length="124" mass="13985">MAKLLFLFIALLAVFAAVNTFPVTVENGQENDLGDVEAPSEQVEEFPENDIQSQSSRIPIRSGRNKRSIITGGVCPKGQVWKPRPFYCITCEDIGDRRFSRFLEDGCGYHAFQKTSRLNDKSRL</sequence>
<evidence type="ECO:0000313" key="4">
    <source>
        <dbReference type="Proteomes" id="UP001549920"/>
    </source>
</evidence>
<feature type="chain" id="PRO_5046147668" evidence="2">
    <location>
        <begin position="21"/>
        <end position="124"/>
    </location>
</feature>
<evidence type="ECO:0000256" key="1">
    <source>
        <dbReference type="SAM" id="MobiDB-lite"/>
    </source>
</evidence>
<gene>
    <name evidence="3" type="ORF">ABMA27_016415</name>
</gene>
<organism evidence="3 4">
    <name type="scientific">Loxostege sticticalis</name>
    <name type="common">Beet webworm moth</name>
    <dbReference type="NCBI Taxonomy" id="481309"/>
    <lineage>
        <taxon>Eukaryota</taxon>
        <taxon>Metazoa</taxon>
        <taxon>Ecdysozoa</taxon>
        <taxon>Arthropoda</taxon>
        <taxon>Hexapoda</taxon>
        <taxon>Insecta</taxon>
        <taxon>Pterygota</taxon>
        <taxon>Neoptera</taxon>
        <taxon>Endopterygota</taxon>
        <taxon>Lepidoptera</taxon>
        <taxon>Glossata</taxon>
        <taxon>Ditrysia</taxon>
        <taxon>Pyraloidea</taxon>
        <taxon>Crambidae</taxon>
        <taxon>Pyraustinae</taxon>
        <taxon>Loxostege</taxon>
    </lineage>
</organism>
<protein>
    <submittedName>
        <fullName evidence="3">Uncharacterized protein</fullName>
    </submittedName>
</protein>
<evidence type="ECO:0000256" key="2">
    <source>
        <dbReference type="SAM" id="SignalP"/>
    </source>
</evidence>
<keyword evidence="4" id="KW-1185">Reference proteome</keyword>
<dbReference type="EMBL" id="JBEUOH010000009">
    <property type="protein sequence ID" value="KAL0882906.1"/>
    <property type="molecule type" value="Genomic_DNA"/>
</dbReference>
<evidence type="ECO:0000313" key="3">
    <source>
        <dbReference type="EMBL" id="KAL0882906.1"/>
    </source>
</evidence>
<dbReference type="Proteomes" id="UP001549920">
    <property type="component" value="Unassembled WGS sequence"/>
</dbReference>
<feature type="signal peptide" evidence="2">
    <location>
        <begin position="1"/>
        <end position="20"/>
    </location>
</feature>
<reference evidence="3 4" key="1">
    <citation type="submission" date="2024-06" db="EMBL/GenBank/DDBJ databases">
        <title>A chromosome-level genome assembly of beet webworm, Loxostege sticticalis.</title>
        <authorList>
            <person name="Zhang Y."/>
        </authorList>
    </citation>
    <scope>NUCLEOTIDE SEQUENCE [LARGE SCALE GENOMIC DNA]</scope>
    <source>
        <strain evidence="3">AQ026</strain>
        <tissue evidence="3">Whole body</tissue>
    </source>
</reference>
<feature type="compositionally biased region" description="Low complexity" evidence="1">
    <location>
        <begin position="51"/>
        <end position="60"/>
    </location>
</feature>